<feature type="coiled-coil region" evidence="1">
    <location>
        <begin position="24"/>
        <end position="80"/>
    </location>
</feature>
<evidence type="ECO:0000313" key="3">
    <source>
        <dbReference type="EMBL" id="HAT1596861.1"/>
    </source>
</evidence>
<dbReference type="AlphaFoldDB" id="A0AAN5R5M3"/>
<organism evidence="3 4">
    <name type="scientific">Legionella pneumophila</name>
    <dbReference type="NCBI Taxonomy" id="446"/>
    <lineage>
        <taxon>Bacteria</taxon>
        <taxon>Pseudomonadati</taxon>
        <taxon>Pseudomonadota</taxon>
        <taxon>Gammaproteobacteria</taxon>
        <taxon>Legionellales</taxon>
        <taxon>Legionellaceae</taxon>
        <taxon>Legionella</taxon>
    </lineage>
</organism>
<evidence type="ECO:0000313" key="4">
    <source>
        <dbReference type="Proteomes" id="UP000861567"/>
    </source>
</evidence>
<name>A0AAN5R5M3_LEGPN</name>
<reference evidence="3" key="2">
    <citation type="submission" date="2020-11" db="EMBL/GenBank/DDBJ databases">
        <authorList>
            <consortium name="NCBI Pathogen Detection Project"/>
        </authorList>
    </citation>
    <scope>NUCLEOTIDE SEQUENCE</scope>
    <source>
        <strain evidence="3">D3612</strain>
    </source>
</reference>
<protein>
    <recommendedName>
        <fullName evidence="5">Coiled coil protein</fullName>
    </recommendedName>
</protein>
<dbReference type="Proteomes" id="UP000861567">
    <property type="component" value="Unassembled WGS sequence"/>
</dbReference>
<gene>
    <name evidence="3" type="ORF">I8Y58_002093</name>
</gene>
<comment type="caution">
    <text evidence="3">The sequence shown here is derived from an EMBL/GenBank/DDBJ whole genome shotgun (WGS) entry which is preliminary data.</text>
</comment>
<accession>A0AAN5R5M3</accession>
<feature type="compositionally biased region" description="Polar residues" evidence="2">
    <location>
        <begin position="1"/>
        <end position="11"/>
    </location>
</feature>
<reference evidence="3" key="1">
    <citation type="journal article" date="2018" name="Genome Biol.">
        <title>SKESA: strategic k-mer extension for scrupulous assemblies.</title>
        <authorList>
            <person name="Souvorov A."/>
            <person name="Agarwala R."/>
            <person name="Lipman D.J."/>
        </authorList>
    </citation>
    <scope>NUCLEOTIDE SEQUENCE</scope>
    <source>
        <strain evidence="3">D3612</strain>
    </source>
</reference>
<sequence length="114" mass="13407">MNNASDNQSQEELTHFDERTPQSIIQLDRKLREMKSEVEMKLNDPSSYTGDDKEVYFQKLAKLSEEINEAIKSLEALVKMVDIQDEEFKKDFYESDVMKEFNESVTKSFDKLPE</sequence>
<evidence type="ECO:0008006" key="5">
    <source>
        <dbReference type="Google" id="ProtNLM"/>
    </source>
</evidence>
<feature type="region of interest" description="Disordered" evidence="2">
    <location>
        <begin position="1"/>
        <end position="20"/>
    </location>
</feature>
<proteinExistence type="predicted"/>
<evidence type="ECO:0000256" key="2">
    <source>
        <dbReference type="SAM" id="MobiDB-lite"/>
    </source>
</evidence>
<evidence type="ECO:0000256" key="1">
    <source>
        <dbReference type="SAM" id="Coils"/>
    </source>
</evidence>
<dbReference type="EMBL" id="DACSEI010000021">
    <property type="protein sequence ID" value="HAT1596861.1"/>
    <property type="molecule type" value="Genomic_DNA"/>
</dbReference>
<keyword evidence="1" id="KW-0175">Coiled coil</keyword>
<dbReference type="SUPFAM" id="SSF89009">
    <property type="entry name" value="GAT-like domain"/>
    <property type="match status" value="1"/>
</dbReference>